<reference evidence="1 2" key="1">
    <citation type="journal article" date="2012" name="J. Bacteriol.">
        <title>Complete Genome Sequence of Paenibacillus mucilaginosus 3016, a Bacterium Functional as Microbial Fertilizer.</title>
        <authorList>
            <person name="Ma M."/>
            <person name="Wang Z."/>
            <person name="Li L."/>
            <person name="Jiang X."/>
            <person name="Guan D."/>
            <person name="Cao F."/>
            <person name="Chen H."/>
            <person name="Wang X."/>
            <person name="Shen D."/>
            <person name="Du B."/>
            <person name="Li J."/>
        </authorList>
    </citation>
    <scope>NUCLEOTIDE SEQUENCE [LARGE SCALE GENOMIC DNA]</scope>
    <source>
        <strain evidence="1 2">3016</strain>
    </source>
</reference>
<protein>
    <submittedName>
        <fullName evidence="1">Putative esterase</fullName>
    </submittedName>
</protein>
<evidence type="ECO:0000313" key="1">
    <source>
        <dbReference type="EMBL" id="AFC30076.1"/>
    </source>
</evidence>
<sequence>MAVQSFSFFSGALYARKVCQVYLPPSYDASEDTRYPVIYLLHGLNGDETSWLVKGGAEAQLDRLMGDGTLRESIVVMPSDGGYGHGTFYVNWYDGTGRFEDYFLYDLMPSIDREFRTIADRSSRALCGLSMGGYGAFVLALRNPELFGAAASIAGALMSTGLMTEQFLRSEVSRLVGPVHGPFARELDLHVLAARMLREEQRPELHFNCGFSDYLYPLNSAFKALLDQLNYPHDYAEYEGEHNWDYFGGHLAEALAFIERSFAGAPAGEAPAEIG</sequence>
<dbReference type="InterPro" id="IPR029058">
    <property type="entry name" value="AB_hydrolase_fold"/>
</dbReference>
<dbReference type="STRING" id="1116391.PM3016_3221"/>
<dbReference type="InterPro" id="IPR000801">
    <property type="entry name" value="Esterase-like"/>
</dbReference>
<dbReference type="RefSeq" id="WP_014370134.1">
    <property type="nucleotide sequence ID" value="NC_016935.1"/>
</dbReference>
<dbReference type="AlphaFoldDB" id="H6NFJ0"/>
<keyword evidence="2" id="KW-1185">Reference proteome</keyword>
<dbReference type="InterPro" id="IPR050583">
    <property type="entry name" value="Mycobacterial_A85_antigen"/>
</dbReference>
<gene>
    <name evidence="1" type="ORF">PM3016_3221</name>
</gene>
<organism evidence="1 2">
    <name type="scientific">Paenibacillus mucilaginosus 3016</name>
    <dbReference type="NCBI Taxonomy" id="1116391"/>
    <lineage>
        <taxon>Bacteria</taxon>
        <taxon>Bacillati</taxon>
        <taxon>Bacillota</taxon>
        <taxon>Bacilli</taxon>
        <taxon>Bacillales</taxon>
        <taxon>Paenibacillaceae</taxon>
        <taxon>Paenibacillus</taxon>
    </lineage>
</organism>
<dbReference type="EMBL" id="CP003235">
    <property type="protein sequence ID" value="AFC30076.1"/>
    <property type="molecule type" value="Genomic_DNA"/>
</dbReference>
<dbReference type="Pfam" id="PF00756">
    <property type="entry name" value="Esterase"/>
    <property type="match status" value="1"/>
</dbReference>
<dbReference type="SUPFAM" id="SSF53474">
    <property type="entry name" value="alpha/beta-Hydrolases"/>
    <property type="match status" value="1"/>
</dbReference>
<dbReference type="PANTHER" id="PTHR48098:SF1">
    <property type="entry name" value="DIACYLGLYCEROL ACYLTRANSFERASE_MYCOLYLTRANSFERASE AG85A"/>
    <property type="match status" value="1"/>
</dbReference>
<name>H6NFJ0_9BACL</name>
<dbReference type="KEGG" id="pmq:PM3016_3221"/>
<dbReference type="Gene3D" id="3.40.50.1820">
    <property type="entry name" value="alpha/beta hydrolase"/>
    <property type="match status" value="1"/>
</dbReference>
<dbReference type="PANTHER" id="PTHR48098">
    <property type="entry name" value="ENTEROCHELIN ESTERASE-RELATED"/>
    <property type="match status" value="1"/>
</dbReference>
<dbReference type="Proteomes" id="UP000007523">
    <property type="component" value="Chromosome"/>
</dbReference>
<proteinExistence type="predicted"/>
<accession>H6NFJ0</accession>
<dbReference type="HOGENOM" id="CLU_037618_1_2_9"/>
<evidence type="ECO:0000313" key="2">
    <source>
        <dbReference type="Proteomes" id="UP000007523"/>
    </source>
</evidence>
<dbReference type="GO" id="GO:0016747">
    <property type="term" value="F:acyltransferase activity, transferring groups other than amino-acyl groups"/>
    <property type="evidence" value="ECO:0007669"/>
    <property type="project" value="TreeGrafter"/>
</dbReference>